<dbReference type="EMBL" id="PYHR01000002">
    <property type="protein sequence ID" value="PWD51509.1"/>
    <property type="molecule type" value="Genomic_DNA"/>
</dbReference>
<protein>
    <recommendedName>
        <fullName evidence="4">SLH domain-containing protein</fullName>
    </recommendedName>
</protein>
<dbReference type="Pfam" id="PF14509">
    <property type="entry name" value="GH97_C"/>
    <property type="match status" value="1"/>
</dbReference>
<keyword evidence="3" id="KW-0732">Signal</keyword>
<gene>
    <name evidence="5" type="ORF">C8046_13420</name>
</gene>
<dbReference type="Gene3D" id="2.60.40.1180">
    <property type="entry name" value="Golgi alpha-mannosidase II"/>
    <property type="match status" value="1"/>
</dbReference>
<sequence length="1265" mass="133209">MLHSQNHLHPSARSRRRSRSAVALGAAVSVLGASALVAAPASAAPDGEWTVTSPGGGVVADVALEAGVLNLTAGTGGETLVDVADLGLETDTLDLATGLDVVGSSTRTVTETYTMVTGKERERSATHTELRLDLAKGGITFGVVIRAADDGVAFRYDLPAALGTSYEVVQEPTTFTLPPAADAWLQPYGPQYENAHVTTTAANAATRAYGFPSTFRSGEDYVVLTESDVTGTYAGTHLTKVAGAPTYALELYEQVPVEASGALVTPWRVAILGDAATVVESTLVDDLATPSVVADTSWIEPGVSAWSWVPGASRPDLGSQIGAQGNLEFQKSFADLAARNSWPYILIDEGWQAEWVPELVRYAEARGVGVLAWFHSDRLWTREQRDSWFDRLQEWGVRGIKVDFMDSDDQETFRWYDDILAETAERQLMINFHGSTIPHGVQRTWPNAVTFEAVRGEEQGKDSAWASHNTVLPFTRNVVGSMDYTPVRFSGNRPASKAHELALPVVFESGIQHYADTPEAYAAQPAAQRFLRQVPTVWDETRLVAGSPGSEAVIARRDADTWFIGGISGTAARTATVPLEVLGDGEWLVHTITDRNGGLQETVTTRTAADVLSLPLVENGGFALLACPATEGRTACYSGGAQTETLVDVDPTAVAIGDQITVDAVFVVRSGGPVTDVELSLDIPEAWTVVSGETVAAPSVATSGTVTGRWVVRVGPGGPVNDVAISAVAAYTDAEGKAMRNGGSALVQVEPPPLEGDVWVSELPFTEAVTGFGQVGRDLDLNGGKVEVAGVTYDRGLVVHAPGRVSVRLGAQCTVFRAVAGVEPGGERVQEASMTFSVLGDGVTLATAGTDAAPIRVDTPAQTFEVDVTGVETLTLVVGDGGDGRNNDHGAFADARLECAEPAVADGVAVTTAPTAPDGDGGWFVTPPRVFLETTPRGTESLIAYSLDGETWLDYDGAFSVSQEGVTTLSTRLVGVDGSVSETTTTEIRLETSAPSAPVISGIAASGEAGASIGWTAQAVSGIASYAVTLNGEAVAGDVELATADLPAGTHTLTVTATSVAGHTGPTTTATFAIPTEFVDIPVGTLFFDEIAWLSNAGISQGWPLPGGAVEFRPLAPVARDAMAAFLYRQAGSPDYTPPTVSPFVDVPTTNQFYTEIAWAHAQKITTGWERADGGREFRPLAPIARDAMAAFLHRAAGSPVVTAPTVSPFEDVAPGDQFYDEITWMQEQGIATGWAGNDGRFEFRPLDSVKRDAMAAFLFRFDAL</sequence>
<dbReference type="Gene3D" id="3.20.20.70">
    <property type="entry name" value="Aldolase class I"/>
    <property type="match status" value="1"/>
</dbReference>
<dbReference type="InterPro" id="IPR038637">
    <property type="entry name" value="NPCBM_sf"/>
</dbReference>
<organism evidence="5 6">
    <name type="scientific">Serinibacter arcticus</name>
    <dbReference type="NCBI Taxonomy" id="1655435"/>
    <lineage>
        <taxon>Bacteria</taxon>
        <taxon>Bacillati</taxon>
        <taxon>Actinomycetota</taxon>
        <taxon>Actinomycetes</taxon>
        <taxon>Micrococcales</taxon>
        <taxon>Beutenbergiaceae</taxon>
        <taxon>Serinibacter</taxon>
    </lineage>
</organism>
<dbReference type="InterPro" id="IPR019563">
    <property type="entry name" value="GH97_catalytic"/>
</dbReference>
<dbReference type="InterPro" id="IPR029483">
    <property type="entry name" value="GH97_C"/>
</dbReference>
<dbReference type="InterPro" id="IPR029486">
    <property type="entry name" value="GH97_N"/>
</dbReference>
<dbReference type="Proteomes" id="UP000245166">
    <property type="component" value="Unassembled WGS sequence"/>
</dbReference>
<dbReference type="PANTHER" id="PTHR35803:SF2">
    <property type="entry name" value="RETAINING ALPHA-GALACTOSIDASE"/>
    <property type="match status" value="1"/>
</dbReference>
<name>A0A2U1ZWZ8_9MICO</name>
<dbReference type="InterPro" id="IPR014718">
    <property type="entry name" value="GH-type_carb-bd"/>
</dbReference>
<evidence type="ECO:0000313" key="6">
    <source>
        <dbReference type="Proteomes" id="UP000245166"/>
    </source>
</evidence>
<dbReference type="InterPro" id="IPR052720">
    <property type="entry name" value="Glycosyl_hydrolase_97"/>
</dbReference>
<dbReference type="InterPro" id="IPR017853">
    <property type="entry name" value="GH"/>
</dbReference>
<keyword evidence="6" id="KW-1185">Reference proteome</keyword>
<dbReference type="PROSITE" id="PS51272">
    <property type="entry name" value="SLH"/>
    <property type="match status" value="3"/>
</dbReference>
<comment type="caution">
    <text evidence="5">The sequence shown here is derived from an EMBL/GenBank/DDBJ whole genome shotgun (WGS) entry which is preliminary data.</text>
</comment>
<dbReference type="AlphaFoldDB" id="A0A2U1ZWZ8"/>
<evidence type="ECO:0000313" key="5">
    <source>
        <dbReference type="EMBL" id="PWD51509.1"/>
    </source>
</evidence>
<feature type="signal peptide" evidence="3">
    <location>
        <begin position="1"/>
        <end position="43"/>
    </location>
</feature>
<proteinExistence type="predicted"/>
<dbReference type="Pfam" id="PF14508">
    <property type="entry name" value="GH97_N"/>
    <property type="match status" value="1"/>
</dbReference>
<dbReference type="SUPFAM" id="SSF49785">
    <property type="entry name" value="Galactose-binding domain-like"/>
    <property type="match status" value="1"/>
</dbReference>
<dbReference type="Gene3D" id="2.70.98.10">
    <property type="match status" value="1"/>
</dbReference>
<feature type="domain" description="SLH" evidence="4">
    <location>
        <begin position="1143"/>
        <end position="1205"/>
    </location>
</feature>
<accession>A0A2U1ZWZ8</accession>
<dbReference type="Pfam" id="PF10566">
    <property type="entry name" value="Glyco_hydro_97"/>
    <property type="match status" value="1"/>
</dbReference>
<dbReference type="Pfam" id="PF08305">
    <property type="entry name" value="NPCBM"/>
    <property type="match status" value="1"/>
</dbReference>
<dbReference type="InterPro" id="IPR013785">
    <property type="entry name" value="Aldolase_TIM"/>
</dbReference>
<dbReference type="SUPFAM" id="SSF51445">
    <property type="entry name" value="(Trans)glycosidases"/>
    <property type="match status" value="1"/>
</dbReference>
<dbReference type="PANTHER" id="PTHR35803">
    <property type="entry name" value="GLUCAN 1,4-ALPHA-GLUCOSIDASE SUSB-RELATED"/>
    <property type="match status" value="1"/>
</dbReference>
<dbReference type="InterPro" id="IPR008979">
    <property type="entry name" value="Galactose-bd-like_sf"/>
</dbReference>
<reference evidence="5 6" key="1">
    <citation type="submission" date="2018-03" db="EMBL/GenBank/DDBJ databases">
        <title>Genome assembly of novel Miniimonas species PCH200.</title>
        <authorList>
            <person name="Thakur V."/>
            <person name="Kumar V."/>
            <person name="Singh D."/>
        </authorList>
    </citation>
    <scope>NUCLEOTIDE SEQUENCE [LARGE SCALE GENOMIC DNA]</scope>
    <source>
        <strain evidence="5 6">PCH200</strain>
    </source>
</reference>
<evidence type="ECO:0000256" key="3">
    <source>
        <dbReference type="SAM" id="SignalP"/>
    </source>
</evidence>
<feature type="domain" description="SLH" evidence="4">
    <location>
        <begin position="1206"/>
        <end position="1265"/>
    </location>
</feature>
<dbReference type="InterPro" id="IPR013780">
    <property type="entry name" value="Glyco_hydro_b"/>
</dbReference>
<keyword evidence="2" id="KW-0326">Glycosidase</keyword>
<evidence type="ECO:0000256" key="2">
    <source>
        <dbReference type="ARBA" id="ARBA00023295"/>
    </source>
</evidence>
<dbReference type="SMART" id="SM00776">
    <property type="entry name" value="NPCBM"/>
    <property type="match status" value="1"/>
</dbReference>
<feature type="domain" description="SLH" evidence="4">
    <location>
        <begin position="1074"/>
        <end position="1141"/>
    </location>
</feature>
<keyword evidence="1" id="KW-0378">Hydrolase</keyword>
<feature type="chain" id="PRO_5015750769" description="SLH domain-containing protein" evidence="3">
    <location>
        <begin position="44"/>
        <end position="1265"/>
    </location>
</feature>
<dbReference type="GO" id="GO:0016798">
    <property type="term" value="F:hydrolase activity, acting on glycosyl bonds"/>
    <property type="evidence" value="ECO:0007669"/>
    <property type="project" value="UniProtKB-KW"/>
</dbReference>
<evidence type="ECO:0000256" key="1">
    <source>
        <dbReference type="ARBA" id="ARBA00022801"/>
    </source>
</evidence>
<evidence type="ECO:0000259" key="4">
    <source>
        <dbReference type="PROSITE" id="PS51272"/>
    </source>
</evidence>
<dbReference type="Gene3D" id="2.60.120.1060">
    <property type="entry name" value="NPCBM/NEW2 domain"/>
    <property type="match status" value="1"/>
</dbReference>
<dbReference type="InterPro" id="IPR001119">
    <property type="entry name" value="SLH_dom"/>
</dbReference>
<dbReference type="InterPro" id="IPR013222">
    <property type="entry name" value="Glyco_hyd_98_carb-bd"/>
</dbReference>
<dbReference type="GO" id="GO:0030246">
    <property type="term" value="F:carbohydrate binding"/>
    <property type="evidence" value="ECO:0007669"/>
    <property type="project" value="InterPro"/>
</dbReference>